<accession>A0A512H5C3</accession>
<dbReference type="EMBL" id="BJZO01000013">
    <property type="protein sequence ID" value="GEO80633.1"/>
    <property type="molecule type" value="Genomic_DNA"/>
</dbReference>
<proteinExistence type="predicted"/>
<dbReference type="RefSeq" id="WP_147162687.1">
    <property type="nucleotide sequence ID" value="NZ_BJZO01000013.1"/>
</dbReference>
<comment type="caution">
    <text evidence="2">The sequence shown here is derived from an EMBL/GenBank/DDBJ whole genome shotgun (WGS) entry which is preliminary data.</text>
</comment>
<gene>
    <name evidence="2" type="ORF">ROR02_07640</name>
</gene>
<dbReference type="OrthoDB" id="9806903at2"/>
<name>A0A512H5C3_9PROT</name>
<protein>
    <recommendedName>
        <fullName evidence="1">DUF4236 domain-containing protein</fullName>
    </recommendedName>
</protein>
<reference evidence="2 3" key="1">
    <citation type="submission" date="2019-07" db="EMBL/GenBank/DDBJ databases">
        <title>Whole genome shotgun sequence of Rhodospirillum oryzae NBRC 107573.</title>
        <authorList>
            <person name="Hosoyama A."/>
            <person name="Uohara A."/>
            <person name="Ohji S."/>
            <person name="Ichikawa N."/>
        </authorList>
    </citation>
    <scope>NUCLEOTIDE SEQUENCE [LARGE SCALE GENOMIC DNA]</scope>
    <source>
        <strain evidence="2 3">NBRC 107573</strain>
    </source>
</reference>
<sequence length="112" mass="11736">MGFRFRQSIRLAPGLRLNLGKRGTSLTVGRPGASVNLGRQGARATVGLPGTGLSYSTKVRPLGGATGTLPRWVRRLGQGVFFLLAAGLVASSVMEKLGIDLSSLLHLPALLQ</sequence>
<evidence type="ECO:0000313" key="3">
    <source>
        <dbReference type="Proteomes" id="UP000321567"/>
    </source>
</evidence>
<dbReference type="AlphaFoldDB" id="A0A512H5C3"/>
<dbReference type="Proteomes" id="UP000321567">
    <property type="component" value="Unassembled WGS sequence"/>
</dbReference>
<keyword evidence="3" id="KW-1185">Reference proteome</keyword>
<organism evidence="2 3">
    <name type="scientific">Pararhodospirillum oryzae</name>
    <dbReference type="NCBI Taxonomy" id="478448"/>
    <lineage>
        <taxon>Bacteria</taxon>
        <taxon>Pseudomonadati</taxon>
        <taxon>Pseudomonadota</taxon>
        <taxon>Alphaproteobacteria</taxon>
        <taxon>Rhodospirillales</taxon>
        <taxon>Rhodospirillaceae</taxon>
        <taxon>Pararhodospirillum</taxon>
    </lineage>
</organism>
<evidence type="ECO:0000259" key="1">
    <source>
        <dbReference type="Pfam" id="PF14020"/>
    </source>
</evidence>
<dbReference type="Pfam" id="PF14020">
    <property type="entry name" value="DUF4236"/>
    <property type="match status" value="1"/>
</dbReference>
<feature type="domain" description="DUF4236" evidence="1">
    <location>
        <begin position="3"/>
        <end position="56"/>
    </location>
</feature>
<dbReference type="InterPro" id="IPR025330">
    <property type="entry name" value="DUF4236"/>
</dbReference>
<evidence type="ECO:0000313" key="2">
    <source>
        <dbReference type="EMBL" id="GEO80633.1"/>
    </source>
</evidence>